<dbReference type="Proteomes" id="UP000185669">
    <property type="component" value="Unassembled WGS sequence"/>
</dbReference>
<dbReference type="InterPro" id="IPR026816">
    <property type="entry name" value="Flavodoxin_dom"/>
</dbReference>
<reference evidence="3" key="1">
    <citation type="submission" date="2017-01" db="EMBL/GenBank/DDBJ databases">
        <authorList>
            <person name="Varghese N."/>
            <person name="Submissions S."/>
        </authorList>
    </citation>
    <scope>NUCLEOTIDE SEQUENCE [LARGE SCALE GENOMIC DNA]</scope>
    <source>
        <strain evidence="3">ATCC 700103</strain>
    </source>
</reference>
<protein>
    <submittedName>
        <fullName evidence="2">Menaquinone-dependent protoporphyrinogen oxidase</fullName>
    </submittedName>
</protein>
<evidence type="ECO:0000313" key="3">
    <source>
        <dbReference type="Proteomes" id="UP000185669"/>
    </source>
</evidence>
<dbReference type="PANTHER" id="PTHR38030:SF2">
    <property type="entry name" value="PROTOPORPHYRINOGEN IX DEHYDROGENASE [QUINONE]"/>
    <property type="match status" value="1"/>
</dbReference>
<dbReference type="InterPro" id="IPR008254">
    <property type="entry name" value="Flavodoxin/NO_synth"/>
</dbReference>
<evidence type="ECO:0000313" key="2">
    <source>
        <dbReference type="EMBL" id="SIR60332.1"/>
    </source>
</evidence>
<dbReference type="EMBL" id="FTNC01000044">
    <property type="protein sequence ID" value="SIR60332.1"/>
    <property type="molecule type" value="Genomic_DNA"/>
</dbReference>
<keyword evidence="3" id="KW-1185">Reference proteome</keyword>
<dbReference type="GO" id="GO:0070819">
    <property type="term" value="F:menaquinone-dependent protoporphyrinogen oxidase activity"/>
    <property type="evidence" value="ECO:0007669"/>
    <property type="project" value="TreeGrafter"/>
</dbReference>
<sequence length="162" mass="18493">MSTLIVYATKYGCTEKAVNRLADYLDGETQLLNLGSRDNKVIKLEEYDTVVVGGSIYAGNIQQEVKKFCSENINTLLQKKLGLFICCGMSEKAGEQLENSFDKRLLEHSLSKGYFGYEFNFDRMNFVSRFMVKKLAKVKENKSEIKDENIKEFAEKLQRGEG</sequence>
<dbReference type="GO" id="GO:0016651">
    <property type="term" value="F:oxidoreductase activity, acting on NAD(P)H"/>
    <property type="evidence" value="ECO:0007669"/>
    <property type="project" value="UniProtKB-ARBA"/>
</dbReference>
<dbReference type="Gene3D" id="3.40.50.360">
    <property type="match status" value="1"/>
</dbReference>
<dbReference type="OrthoDB" id="2146857at2"/>
<dbReference type="PROSITE" id="PS50902">
    <property type="entry name" value="FLAVODOXIN_LIKE"/>
    <property type="match status" value="1"/>
</dbReference>
<dbReference type="STRING" id="56779.SAMN05421834_1444"/>
<gene>
    <name evidence="2" type="ORF">SAMN05421834_1444</name>
</gene>
<dbReference type="AlphaFoldDB" id="A0A1N7C9T8"/>
<dbReference type="RefSeq" id="WP_076546244.1">
    <property type="nucleotide sequence ID" value="NZ_FTNC01000044.1"/>
</dbReference>
<dbReference type="InterPro" id="IPR052200">
    <property type="entry name" value="Protoporphyrinogen_IX_DH"/>
</dbReference>
<dbReference type="GO" id="GO:0006783">
    <property type="term" value="P:heme biosynthetic process"/>
    <property type="evidence" value="ECO:0007669"/>
    <property type="project" value="TreeGrafter"/>
</dbReference>
<dbReference type="SUPFAM" id="SSF52218">
    <property type="entry name" value="Flavoproteins"/>
    <property type="match status" value="1"/>
</dbReference>
<proteinExistence type="predicted"/>
<feature type="domain" description="Flavodoxin-like" evidence="1">
    <location>
        <begin position="3"/>
        <end position="158"/>
    </location>
</feature>
<name>A0A1N7C9T8_9FIRM</name>
<dbReference type="InterPro" id="IPR029039">
    <property type="entry name" value="Flavoprotein-like_sf"/>
</dbReference>
<evidence type="ECO:0000259" key="1">
    <source>
        <dbReference type="PROSITE" id="PS50902"/>
    </source>
</evidence>
<dbReference type="PANTHER" id="PTHR38030">
    <property type="entry name" value="PROTOPORPHYRINOGEN IX DEHYDROGENASE [MENAQUINONE]"/>
    <property type="match status" value="1"/>
</dbReference>
<accession>A0A1N7C9T8</accession>
<dbReference type="Pfam" id="PF12724">
    <property type="entry name" value="Flavodoxin_5"/>
    <property type="match status" value="1"/>
</dbReference>
<organism evidence="2 3">
    <name type="scientific">Halanaerobium kushneri</name>
    <dbReference type="NCBI Taxonomy" id="56779"/>
    <lineage>
        <taxon>Bacteria</taxon>
        <taxon>Bacillati</taxon>
        <taxon>Bacillota</taxon>
        <taxon>Clostridia</taxon>
        <taxon>Halanaerobiales</taxon>
        <taxon>Halanaerobiaceae</taxon>
        <taxon>Halanaerobium</taxon>
    </lineage>
</organism>
<dbReference type="GO" id="GO:0010181">
    <property type="term" value="F:FMN binding"/>
    <property type="evidence" value="ECO:0007669"/>
    <property type="project" value="InterPro"/>
</dbReference>